<evidence type="ECO:0008006" key="3">
    <source>
        <dbReference type="Google" id="ProtNLM"/>
    </source>
</evidence>
<dbReference type="EMBL" id="JEMT01029710">
    <property type="protein sequence ID" value="EXX51177.1"/>
    <property type="molecule type" value="Genomic_DNA"/>
</dbReference>
<sequence>MKKINNLVQEMQIKIKNHDDIVFEWIPYNQFNNIEVMGKGNFATVYSSIVYSAIWKDGPLFYDYNEKKYIRKSDKKVTLRFFNNSQNIFYKLYTEVL</sequence>
<keyword evidence="2" id="KW-1185">Reference proteome</keyword>
<name>A0A015I2H9_RHIIW</name>
<reference evidence="1 2" key="1">
    <citation type="submission" date="2014-02" db="EMBL/GenBank/DDBJ databases">
        <title>Single nucleus genome sequencing reveals high similarity among nuclei of an endomycorrhizal fungus.</title>
        <authorList>
            <person name="Lin K."/>
            <person name="Geurts R."/>
            <person name="Zhang Z."/>
            <person name="Limpens E."/>
            <person name="Saunders D.G."/>
            <person name="Mu D."/>
            <person name="Pang E."/>
            <person name="Cao H."/>
            <person name="Cha H."/>
            <person name="Lin T."/>
            <person name="Zhou Q."/>
            <person name="Shang Y."/>
            <person name="Li Y."/>
            <person name="Ivanov S."/>
            <person name="Sharma T."/>
            <person name="Velzen R.V."/>
            <person name="Ruijter N.D."/>
            <person name="Aanen D.K."/>
            <person name="Win J."/>
            <person name="Kamoun S."/>
            <person name="Bisseling T."/>
            <person name="Huang S."/>
        </authorList>
    </citation>
    <scope>NUCLEOTIDE SEQUENCE [LARGE SCALE GENOMIC DNA]</scope>
    <source>
        <strain evidence="2">DAOM197198w</strain>
    </source>
</reference>
<proteinExistence type="predicted"/>
<accession>A0A015I2H9</accession>
<evidence type="ECO:0000313" key="2">
    <source>
        <dbReference type="Proteomes" id="UP000022910"/>
    </source>
</evidence>
<dbReference type="HOGENOM" id="CLU_000288_7_17_1"/>
<dbReference type="AlphaFoldDB" id="A0A015I2H9"/>
<dbReference type="OrthoDB" id="2432957at2759"/>
<comment type="caution">
    <text evidence="1">The sequence shown here is derived from an EMBL/GenBank/DDBJ whole genome shotgun (WGS) entry which is preliminary data.</text>
</comment>
<organism evidence="1 2">
    <name type="scientific">Rhizophagus irregularis (strain DAOM 197198w)</name>
    <name type="common">Glomus intraradices</name>
    <dbReference type="NCBI Taxonomy" id="1432141"/>
    <lineage>
        <taxon>Eukaryota</taxon>
        <taxon>Fungi</taxon>
        <taxon>Fungi incertae sedis</taxon>
        <taxon>Mucoromycota</taxon>
        <taxon>Glomeromycotina</taxon>
        <taxon>Glomeromycetes</taxon>
        <taxon>Glomerales</taxon>
        <taxon>Glomeraceae</taxon>
        <taxon>Rhizophagus</taxon>
    </lineage>
</organism>
<protein>
    <recommendedName>
        <fullName evidence="3">Protein kinase domain-containing protein</fullName>
    </recommendedName>
</protein>
<dbReference type="Proteomes" id="UP000022910">
    <property type="component" value="Unassembled WGS sequence"/>
</dbReference>
<gene>
    <name evidence="1" type="ORF">RirG_264100</name>
</gene>
<evidence type="ECO:0000313" key="1">
    <source>
        <dbReference type="EMBL" id="EXX51177.1"/>
    </source>
</evidence>